<dbReference type="EMBL" id="VXIV02000212">
    <property type="protein sequence ID" value="KAF6039785.1"/>
    <property type="molecule type" value="Genomic_DNA"/>
</dbReference>
<reference evidence="1" key="1">
    <citation type="submission" date="2020-06" db="EMBL/GenBank/DDBJ databases">
        <title>Draft genome of Bugula neritina, a colonial animal packing powerful symbionts and potential medicines.</title>
        <authorList>
            <person name="Rayko M."/>
        </authorList>
    </citation>
    <scope>NUCLEOTIDE SEQUENCE [LARGE SCALE GENOMIC DNA]</scope>
    <source>
        <strain evidence="1">Kwan_BN1</strain>
    </source>
</reference>
<evidence type="ECO:0000313" key="1">
    <source>
        <dbReference type="EMBL" id="KAF6039785.1"/>
    </source>
</evidence>
<proteinExistence type="predicted"/>
<sequence length="108" mass="12442">MLKEKNGSFLLKGSNKKLRLNEFPVRFALNGFQQFEVNAITKLSNRGVRRFCGESFSQTNNDYNTQYFKMTHSIKQHSSDTEKKLDNTINMQVSSLQNVWAAITSKDT</sequence>
<evidence type="ECO:0000313" key="2">
    <source>
        <dbReference type="Proteomes" id="UP000593567"/>
    </source>
</evidence>
<name>A0A7J7KNV7_BUGNE</name>
<dbReference type="AlphaFoldDB" id="A0A7J7KNV7"/>
<dbReference type="Proteomes" id="UP000593567">
    <property type="component" value="Unassembled WGS sequence"/>
</dbReference>
<keyword evidence="2" id="KW-1185">Reference proteome</keyword>
<accession>A0A7J7KNV7</accession>
<protein>
    <submittedName>
        <fullName evidence="1">Uncharacterized protein</fullName>
    </submittedName>
</protein>
<comment type="caution">
    <text evidence="1">The sequence shown here is derived from an EMBL/GenBank/DDBJ whole genome shotgun (WGS) entry which is preliminary data.</text>
</comment>
<gene>
    <name evidence="1" type="ORF">EB796_001937</name>
</gene>
<organism evidence="1 2">
    <name type="scientific">Bugula neritina</name>
    <name type="common">Brown bryozoan</name>
    <name type="synonym">Sertularia neritina</name>
    <dbReference type="NCBI Taxonomy" id="10212"/>
    <lineage>
        <taxon>Eukaryota</taxon>
        <taxon>Metazoa</taxon>
        <taxon>Spiralia</taxon>
        <taxon>Lophotrochozoa</taxon>
        <taxon>Bryozoa</taxon>
        <taxon>Gymnolaemata</taxon>
        <taxon>Cheilostomatida</taxon>
        <taxon>Flustrina</taxon>
        <taxon>Buguloidea</taxon>
        <taxon>Bugulidae</taxon>
        <taxon>Bugula</taxon>
    </lineage>
</organism>